<gene>
    <name evidence="3" type="ORF">FISHEDRAFT_55660</name>
</gene>
<dbReference type="AlphaFoldDB" id="A0A0D7AMX3"/>
<dbReference type="OrthoDB" id="3270558at2759"/>
<evidence type="ECO:0000256" key="1">
    <source>
        <dbReference type="SAM" id="Coils"/>
    </source>
</evidence>
<evidence type="ECO:0000313" key="3">
    <source>
        <dbReference type="EMBL" id="KIY52666.1"/>
    </source>
</evidence>
<feature type="region of interest" description="Disordered" evidence="2">
    <location>
        <begin position="213"/>
        <end position="286"/>
    </location>
</feature>
<dbReference type="Proteomes" id="UP000054144">
    <property type="component" value="Unassembled WGS sequence"/>
</dbReference>
<dbReference type="EMBL" id="KN881630">
    <property type="protein sequence ID" value="KIY52666.1"/>
    <property type="molecule type" value="Genomic_DNA"/>
</dbReference>
<feature type="compositionally biased region" description="Basic and acidic residues" evidence="2">
    <location>
        <begin position="171"/>
        <end position="183"/>
    </location>
</feature>
<feature type="region of interest" description="Disordered" evidence="2">
    <location>
        <begin position="160"/>
        <end position="199"/>
    </location>
</feature>
<proteinExistence type="predicted"/>
<feature type="compositionally biased region" description="Basic residues" evidence="2">
    <location>
        <begin position="184"/>
        <end position="193"/>
    </location>
</feature>
<name>A0A0D7AMX3_9AGAR</name>
<reference evidence="3 4" key="1">
    <citation type="journal article" date="2015" name="Fungal Genet. Biol.">
        <title>Evolution of novel wood decay mechanisms in Agaricales revealed by the genome sequences of Fistulina hepatica and Cylindrobasidium torrendii.</title>
        <authorList>
            <person name="Floudas D."/>
            <person name="Held B.W."/>
            <person name="Riley R."/>
            <person name="Nagy L.G."/>
            <person name="Koehler G."/>
            <person name="Ransdell A.S."/>
            <person name="Younus H."/>
            <person name="Chow J."/>
            <person name="Chiniquy J."/>
            <person name="Lipzen A."/>
            <person name="Tritt A."/>
            <person name="Sun H."/>
            <person name="Haridas S."/>
            <person name="LaButti K."/>
            <person name="Ohm R.A."/>
            <person name="Kues U."/>
            <person name="Blanchette R.A."/>
            <person name="Grigoriev I.V."/>
            <person name="Minto R.E."/>
            <person name="Hibbett D.S."/>
        </authorList>
    </citation>
    <scope>NUCLEOTIDE SEQUENCE [LARGE SCALE GENOMIC DNA]</scope>
    <source>
        <strain evidence="3 4">ATCC 64428</strain>
    </source>
</reference>
<feature type="coiled-coil region" evidence="1">
    <location>
        <begin position="392"/>
        <end position="426"/>
    </location>
</feature>
<protein>
    <submittedName>
        <fullName evidence="3">Uncharacterized protein</fullName>
    </submittedName>
</protein>
<feature type="compositionally biased region" description="Low complexity" evidence="2">
    <location>
        <begin position="251"/>
        <end position="277"/>
    </location>
</feature>
<accession>A0A0D7AMX3</accession>
<keyword evidence="4" id="KW-1185">Reference proteome</keyword>
<evidence type="ECO:0000256" key="2">
    <source>
        <dbReference type="SAM" id="MobiDB-lite"/>
    </source>
</evidence>
<evidence type="ECO:0000313" key="4">
    <source>
        <dbReference type="Proteomes" id="UP000054144"/>
    </source>
</evidence>
<organism evidence="3 4">
    <name type="scientific">Fistulina hepatica ATCC 64428</name>
    <dbReference type="NCBI Taxonomy" id="1128425"/>
    <lineage>
        <taxon>Eukaryota</taxon>
        <taxon>Fungi</taxon>
        <taxon>Dikarya</taxon>
        <taxon>Basidiomycota</taxon>
        <taxon>Agaricomycotina</taxon>
        <taxon>Agaricomycetes</taxon>
        <taxon>Agaricomycetidae</taxon>
        <taxon>Agaricales</taxon>
        <taxon>Fistulinaceae</taxon>
        <taxon>Fistulina</taxon>
    </lineage>
</organism>
<sequence>MAGQQTCNRYGDLQCPRDFPGRHIGFKLDKTKDRKNPVSVRMAETWEIIPGAVFAVAQAGDREPRKEVYLLPRLLSSAHVTRGGRDWEIRTAVVTEVEPNSCLVLPHSRRVASDSEHSSDLVRGERGLSLICLEATSAIYMLSVYPARIQRASIDARGRSRQVSKVALARRASEERHAREKARAHVARPRPKTVHFVASDVDDDDDYILKAQRYPALPKAPTQPTSRQSRRHTAHDRHTPPPPSPEIAPRSVSPPNLVYSPPSPPSSSLRTPSSPYPGETQGQDPPLTLADQVHLAYSLEDFHTAKVLLLQLKGYTNITEEDIAAVKDEDFDYCFIPYGRLSEEPSEVVPCRERSTAVAQHLEQERKRTEWLNACERIWEDSKCRLRAEREQAIIARRKQLLEREMDEHRQEIQAEEQRLEAECIMLAQIHVKRRPRGLVAASLALGRASSLRNWEAQGKASVSIASSPDAMPQPTSTTPRCGTSILLRQHVYHPTNTITVPFRDVVSSMKGPLFPLQPDERLPRPSPSVSPATIHSRVPHSIAMARRAKRLADLFEALTCTTSEQVEDAKRKGKAHEIPATTVRAPAFAVKFVAIVLVGGFGLDYSDDSRLLAACIGTDEAAICARQLVVQIDTPARFPSVGQGAVSTCNPPRSSAARPIGRCGVPACSGPICDPGRRDFGAARAVDRVVAQLLTYAHNLQRVYASALLFTLVPTPYSCDSNKHLPVAFSDEYTSPHRRYHPPRAGLSATPMFQRRAPGYRADKANVTFLFHSNRQSRQQCVRQKNRVDDTCDIEVAVADDEDDTEFIDIPLLSREPLPASTDATAMGSYNPYSPQRYAFRAPSPLCRKTFNGSAFRPAEIAYRTYRVKVTQNPLHLLLVAVHNRVVRVPATTSNGNNDELCLWDAGKARERIGRVVCCAVLPECADAVSAMPRNECRAAVAAASKERATAGDDDRAWFGNRLAAMSLT</sequence>
<keyword evidence="1" id="KW-0175">Coiled coil</keyword>